<accession>A0ABQ2GIN8</accession>
<dbReference type="Pfam" id="PF02706">
    <property type="entry name" value="Wzz"/>
    <property type="match status" value="1"/>
</dbReference>
<dbReference type="Proteomes" id="UP000661918">
    <property type="component" value="Unassembled WGS sequence"/>
</dbReference>
<dbReference type="PANTHER" id="PTHR32309">
    <property type="entry name" value="TYROSINE-PROTEIN KINASE"/>
    <property type="match status" value="1"/>
</dbReference>
<keyword evidence="6 8" id="KW-1133">Transmembrane helix</keyword>
<comment type="subcellular location">
    <subcellularLocation>
        <location evidence="1">Cell membrane</location>
        <topology evidence="1">Multi-pass membrane protein</topology>
    </subcellularLocation>
</comment>
<keyword evidence="4" id="KW-0547">Nucleotide-binding</keyword>
<evidence type="ECO:0000256" key="7">
    <source>
        <dbReference type="ARBA" id="ARBA00023136"/>
    </source>
</evidence>
<comment type="caution">
    <text evidence="10">The sequence shown here is derived from an EMBL/GenBank/DDBJ whole genome shotgun (WGS) entry which is preliminary data.</text>
</comment>
<keyword evidence="5" id="KW-0067">ATP-binding</keyword>
<keyword evidence="11" id="KW-1185">Reference proteome</keyword>
<feature type="domain" description="Polysaccharide chain length determinant N-terminal" evidence="9">
    <location>
        <begin position="8"/>
        <end position="68"/>
    </location>
</feature>
<feature type="transmembrane region" description="Helical" evidence="8">
    <location>
        <begin position="21"/>
        <end position="40"/>
    </location>
</feature>
<proteinExistence type="predicted"/>
<evidence type="ECO:0000256" key="8">
    <source>
        <dbReference type="SAM" id="Phobius"/>
    </source>
</evidence>
<keyword evidence="2" id="KW-1003">Cell membrane</keyword>
<dbReference type="RefSeq" id="WP_188900739.1">
    <property type="nucleotide sequence ID" value="NZ_BMOM01000002.1"/>
</dbReference>
<dbReference type="SUPFAM" id="SSF52540">
    <property type="entry name" value="P-loop containing nucleoside triphosphate hydrolases"/>
    <property type="match status" value="1"/>
</dbReference>
<dbReference type="InterPro" id="IPR033756">
    <property type="entry name" value="YlxH/NBP35"/>
</dbReference>
<evidence type="ECO:0000313" key="10">
    <source>
        <dbReference type="EMBL" id="GGL98397.1"/>
    </source>
</evidence>
<evidence type="ECO:0000256" key="5">
    <source>
        <dbReference type="ARBA" id="ARBA00022840"/>
    </source>
</evidence>
<keyword evidence="3 8" id="KW-0812">Transmembrane</keyword>
<evidence type="ECO:0000256" key="4">
    <source>
        <dbReference type="ARBA" id="ARBA00022741"/>
    </source>
</evidence>
<dbReference type="PANTHER" id="PTHR32309:SF31">
    <property type="entry name" value="CAPSULAR EXOPOLYSACCHARIDE FAMILY"/>
    <property type="match status" value="1"/>
</dbReference>
<dbReference type="EMBL" id="BMOM01000002">
    <property type="protein sequence ID" value="GGL98397.1"/>
    <property type="molecule type" value="Genomic_DNA"/>
</dbReference>
<dbReference type="Pfam" id="PF10609">
    <property type="entry name" value="ParA"/>
    <property type="match status" value="1"/>
</dbReference>
<evidence type="ECO:0000313" key="11">
    <source>
        <dbReference type="Proteomes" id="UP000661918"/>
    </source>
</evidence>
<dbReference type="InterPro" id="IPR050445">
    <property type="entry name" value="Bact_polysacc_biosynth/exp"/>
</dbReference>
<evidence type="ECO:0000259" key="9">
    <source>
        <dbReference type="Pfam" id="PF02706"/>
    </source>
</evidence>
<evidence type="ECO:0000256" key="2">
    <source>
        <dbReference type="ARBA" id="ARBA00022475"/>
    </source>
</evidence>
<feature type="transmembrane region" description="Helical" evidence="8">
    <location>
        <begin position="252"/>
        <end position="269"/>
    </location>
</feature>
<keyword evidence="7 8" id="KW-0472">Membrane</keyword>
<dbReference type="Gene3D" id="3.40.50.300">
    <property type="entry name" value="P-loop containing nucleotide triphosphate hydrolases"/>
    <property type="match status" value="1"/>
</dbReference>
<reference evidence="11" key="1">
    <citation type="journal article" date="2019" name="Int. J. Syst. Evol. Microbiol.">
        <title>The Global Catalogue of Microorganisms (GCM) 10K type strain sequencing project: providing services to taxonomists for standard genome sequencing and annotation.</title>
        <authorList>
            <consortium name="The Broad Institute Genomics Platform"/>
            <consortium name="The Broad Institute Genome Sequencing Center for Infectious Disease"/>
            <person name="Wu L."/>
            <person name="Ma J."/>
        </authorList>
    </citation>
    <scope>NUCLEOTIDE SEQUENCE [LARGE SCALE GENOMIC DNA]</scope>
    <source>
        <strain evidence="11">JCM 15443</strain>
    </source>
</reference>
<dbReference type="InterPro" id="IPR003856">
    <property type="entry name" value="LPS_length_determ_N"/>
</dbReference>
<protein>
    <submittedName>
        <fullName evidence="10">ExoP</fullName>
    </submittedName>
</protein>
<organism evidence="10 11">
    <name type="scientific">Deinococcus aerophilus</name>
    <dbReference type="NCBI Taxonomy" id="522488"/>
    <lineage>
        <taxon>Bacteria</taxon>
        <taxon>Thermotogati</taxon>
        <taxon>Deinococcota</taxon>
        <taxon>Deinococci</taxon>
        <taxon>Deinococcales</taxon>
        <taxon>Deinococcaceae</taxon>
        <taxon>Deinococcus</taxon>
    </lineage>
</organism>
<dbReference type="InterPro" id="IPR027417">
    <property type="entry name" value="P-loop_NTPase"/>
</dbReference>
<evidence type="ECO:0000256" key="3">
    <source>
        <dbReference type="ARBA" id="ARBA00022692"/>
    </source>
</evidence>
<evidence type="ECO:0000256" key="1">
    <source>
        <dbReference type="ARBA" id="ARBA00004651"/>
    </source>
</evidence>
<name>A0ABQ2GIN8_9DEIO</name>
<gene>
    <name evidence="10" type="ORF">GCM10010841_03510</name>
</gene>
<evidence type="ECO:0000256" key="6">
    <source>
        <dbReference type="ARBA" id="ARBA00022989"/>
    </source>
</evidence>
<sequence length="526" mass="56931">MTVDRPQDLDLSSLLRVLRRAALPILIVALAVSTLVYFYSSTRPAVYQATASLSALPTSGGNSVINNTLVTAPQLPPGVVARAMRSPAVVDGAVSRLQAAVPDSPARRAFVEGLQLEARTGRRELVRLSTDVNQDFVGVYEISALAATPQLAQAAANSFSASLLEWDRQRALTGITRARQNLVTQRADLTARIARGGNALDLRTLEQLRLDIVERLQQVEVLEQTVSGTLNALASATPPTDPAAPRPLRDTLLSFAACVFFGTLLAFALDQMKQRIRGLEDLRSFGLPVLGTLPPLPFRSADPTRVIQAIRHGLFREQMEFVRVGVMSSLGNLPSSPIIVVSSGQVGEGKSTVTAGLAYTMAEHGMRVLVVDADIFRRRQENLWLAASRGREAQTHQMGEHQLRTGVADGIDLLTVQTSTLNTPMLELTVRTRSRDYDVVLVDTPPVLKIADTLVLASHLDGLVVVTDPQTSHAQIRRVIEDTGRLGVPVLGLVLNRFRETSGQSEYTYASLGQEPQPPRSVGSRG</sequence>